<dbReference type="RefSeq" id="WP_133527616.1">
    <property type="nucleotide sequence ID" value="NZ_CALCQM010000081.1"/>
</dbReference>
<dbReference type="GO" id="GO:0046961">
    <property type="term" value="F:proton-transporting ATPase activity, rotational mechanism"/>
    <property type="evidence" value="ECO:0007669"/>
    <property type="project" value="InterPro"/>
</dbReference>
<evidence type="ECO:0000313" key="5">
    <source>
        <dbReference type="Proteomes" id="UP000295500"/>
    </source>
</evidence>
<proteinExistence type="inferred from homology"/>
<reference evidence="4 5" key="1">
    <citation type="submission" date="2019-03" db="EMBL/GenBank/DDBJ databases">
        <title>Genomic Encyclopedia of Type Strains, Phase IV (KMG-IV): sequencing the most valuable type-strain genomes for metagenomic binning, comparative biology and taxonomic classification.</title>
        <authorList>
            <person name="Goeker M."/>
        </authorList>
    </citation>
    <scope>NUCLEOTIDE SEQUENCE [LARGE SCALE GENOMIC DNA]</scope>
    <source>
        <strain evidence="4 5">DSM 28287</strain>
    </source>
</reference>
<accession>A0A4R6QCP5</accession>
<dbReference type="GO" id="GO:0033178">
    <property type="term" value="C:proton-transporting two-sector ATPase complex, catalytic domain"/>
    <property type="evidence" value="ECO:0007669"/>
    <property type="project" value="InterPro"/>
</dbReference>
<dbReference type="EMBL" id="SNXO01000003">
    <property type="protein sequence ID" value="TDP59623.1"/>
    <property type="molecule type" value="Genomic_DNA"/>
</dbReference>
<protein>
    <submittedName>
        <fullName evidence="4">V/A-type H+-transporting ATPase subunit E</fullName>
    </submittedName>
</protein>
<dbReference type="Gene3D" id="3.30.2320.30">
    <property type="entry name" value="ATP synthase, E subunit, C-terminal"/>
    <property type="match status" value="1"/>
</dbReference>
<dbReference type="Pfam" id="PF01991">
    <property type="entry name" value="vATP-synt_E"/>
    <property type="match status" value="1"/>
</dbReference>
<comment type="similarity">
    <text evidence="1">Belongs to the V-ATPase E subunit family.</text>
</comment>
<dbReference type="Proteomes" id="UP000295500">
    <property type="component" value="Unassembled WGS sequence"/>
</dbReference>
<evidence type="ECO:0000256" key="3">
    <source>
        <dbReference type="ARBA" id="ARBA00023065"/>
    </source>
</evidence>
<gene>
    <name evidence="4" type="ORF">EV211_10344</name>
</gene>
<name>A0A4R6QCP5_9FIRM</name>
<dbReference type="Gene3D" id="1.20.5.620">
    <property type="entry name" value="F1F0 ATP synthase subunit B, membrane domain"/>
    <property type="match status" value="1"/>
</dbReference>
<evidence type="ECO:0000313" key="4">
    <source>
        <dbReference type="EMBL" id="TDP59623.1"/>
    </source>
</evidence>
<organism evidence="4 5">
    <name type="scientific">Aminicella lysinilytica</name>
    <dbReference type="NCBI Taxonomy" id="433323"/>
    <lineage>
        <taxon>Bacteria</taxon>
        <taxon>Bacillati</taxon>
        <taxon>Bacillota</taxon>
        <taxon>Clostridia</taxon>
        <taxon>Peptostreptococcales</taxon>
        <taxon>Anaerovoracaceae</taxon>
        <taxon>Aminicella</taxon>
    </lineage>
</organism>
<keyword evidence="3" id="KW-0406">Ion transport</keyword>
<keyword evidence="2" id="KW-0813">Transport</keyword>
<dbReference type="AlphaFoldDB" id="A0A4R6QCP5"/>
<comment type="caution">
    <text evidence="4">The sequence shown here is derived from an EMBL/GenBank/DDBJ whole genome shotgun (WGS) entry which is preliminary data.</text>
</comment>
<sequence>MGIENITSKIIADAKGEADVMAKEVQASAESIKSEAEKKAARIVDDAKAKGAVDKEKQLTSRRAVAVIDGRNIVLGYKQKIISQCFEEAEDRVAGLSDKEYMDFLCGCVKASGNTEGEIFLNKEDAPRGDELLKRLESEVSGNSFTVSAEAKNIRGGLMIRLGNTWFNGSIEAIVEEIRNDLTAEVASVLFVDQEKQDGNKK</sequence>
<evidence type="ECO:0000256" key="2">
    <source>
        <dbReference type="ARBA" id="ARBA00022448"/>
    </source>
</evidence>
<dbReference type="InterPro" id="IPR002842">
    <property type="entry name" value="ATPase_V1_Esu"/>
</dbReference>
<dbReference type="SUPFAM" id="SSF160527">
    <property type="entry name" value="V-type ATPase subunit E-like"/>
    <property type="match status" value="1"/>
</dbReference>
<dbReference type="OrthoDB" id="2080813at2"/>
<keyword evidence="5" id="KW-1185">Reference proteome</keyword>
<dbReference type="InterPro" id="IPR038495">
    <property type="entry name" value="ATPase_E_C"/>
</dbReference>
<evidence type="ECO:0000256" key="1">
    <source>
        <dbReference type="ARBA" id="ARBA00005901"/>
    </source>
</evidence>